<reference evidence="2" key="1">
    <citation type="journal article" date="2021" name="Nat. Microbiol.">
        <title>Cocultivation of an ultrasmall environmental parasitic bacterium with lytic ability against bacteria associated with wastewater foams.</title>
        <authorList>
            <person name="Batinovic S."/>
            <person name="Rose J.J.A."/>
            <person name="Ratcliffe J."/>
            <person name="Seviour R.J."/>
            <person name="Petrovski S."/>
        </authorList>
    </citation>
    <scope>NUCLEOTIDE SEQUENCE</scope>
    <source>
        <strain evidence="2">JR1</strain>
    </source>
</reference>
<evidence type="ECO:0000256" key="1">
    <source>
        <dbReference type="SAM" id="Phobius"/>
    </source>
</evidence>
<dbReference type="AlphaFoldDB" id="A0A857MMA4"/>
<gene>
    <name evidence="2" type="ORF">GII36_05265</name>
</gene>
<sequence>MKSASSLLPLPTWLYVVGWVLFAYLWWQILQFDVATNTNILVGGMYFVQFGVHEASHLVVMFLPSLLVAMAGSVGEIAFTVLLLWACLRYRSYFAAVFAALWLMLALRSVGRYMADARTQALTLIGPGETVQHDWNYIFGQLGWLPADTILGGITQGLGVAIGTLALIAGAALIFWKLYQRA</sequence>
<keyword evidence="1" id="KW-1133">Transmembrane helix</keyword>
<dbReference type="RefSeq" id="WP_260763201.1">
    <property type="nucleotide sequence ID" value="NZ_CP045921.1"/>
</dbReference>
<keyword evidence="1" id="KW-0472">Membrane</keyword>
<dbReference type="KEGG" id="mama:GII36_05265"/>
<accession>A0A857MMA4</accession>
<organism evidence="2 3">
    <name type="scientific">Candidatus Mycosynbacter amalyticus</name>
    <dbReference type="NCBI Taxonomy" id="2665156"/>
    <lineage>
        <taxon>Bacteria</taxon>
        <taxon>Candidatus Saccharimonadota</taxon>
        <taxon>Candidatus Saccharimonadota incertae sedis</taxon>
        <taxon>Candidatus Mycosynbacter</taxon>
    </lineage>
</organism>
<feature type="transmembrane region" description="Helical" evidence="1">
    <location>
        <begin position="6"/>
        <end position="27"/>
    </location>
</feature>
<feature type="transmembrane region" description="Helical" evidence="1">
    <location>
        <begin position="58"/>
        <end position="86"/>
    </location>
</feature>
<feature type="transmembrane region" description="Helical" evidence="1">
    <location>
        <begin position="154"/>
        <end position="176"/>
    </location>
</feature>
<dbReference type="EMBL" id="CP045921">
    <property type="protein sequence ID" value="QHN43228.1"/>
    <property type="molecule type" value="Genomic_DNA"/>
</dbReference>
<evidence type="ECO:0000313" key="3">
    <source>
        <dbReference type="Proteomes" id="UP001059824"/>
    </source>
</evidence>
<name>A0A857MMA4_9BACT</name>
<protein>
    <submittedName>
        <fullName evidence="2">Uncharacterized protein</fullName>
    </submittedName>
</protein>
<keyword evidence="3" id="KW-1185">Reference proteome</keyword>
<dbReference type="Proteomes" id="UP001059824">
    <property type="component" value="Chromosome"/>
</dbReference>
<keyword evidence="1" id="KW-0812">Transmembrane</keyword>
<proteinExistence type="predicted"/>
<evidence type="ECO:0000313" key="2">
    <source>
        <dbReference type="EMBL" id="QHN43228.1"/>
    </source>
</evidence>
<feature type="transmembrane region" description="Helical" evidence="1">
    <location>
        <begin position="93"/>
        <end position="111"/>
    </location>
</feature>